<reference evidence="2 3" key="1">
    <citation type="submission" date="2024-02" db="EMBL/GenBank/DDBJ databases">
        <title>De novo assembly and annotation of 12 fungi associated with fruit tree decline syndrome in Ontario, Canada.</title>
        <authorList>
            <person name="Sulman M."/>
            <person name="Ellouze W."/>
            <person name="Ilyukhin E."/>
        </authorList>
    </citation>
    <scope>NUCLEOTIDE SEQUENCE [LARGE SCALE GENOMIC DNA]</scope>
    <source>
        <strain evidence="2 3">M1-105</strain>
    </source>
</reference>
<dbReference type="Proteomes" id="UP001521116">
    <property type="component" value="Unassembled WGS sequence"/>
</dbReference>
<feature type="compositionally biased region" description="Polar residues" evidence="1">
    <location>
        <begin position="1"/>
        <end position="17"/>
    </location>
</feature>
<evidence type="ECO:0008006" key="4">
    <source>
        <dbReference type="Google" id="ProtNLM"/>
    </source>
</evidence>
<evidence type="ECO:0000313" key="2">
    <source>
        <dbReference type="EMBL" id="KAL1629750.1"/>
    </source>
</evidence>
<feature type="compositionally biased region" description="Polar residues" evidence="1">
    <location>
        <begin position="186"/>
        <end position="196"/>
    </location>
</feature>
<protein>
    <recommendedName>
        <fullName evidence="4">Integral membrane protein</fullName>
    </recommendedName>
</protein>
<keyword evidence="3" id="KW-1185">Reference proteome</keyword>
<organism evidence="2 3">
    <name type="scientific">Neofusicoccum ribis</name>
    <dbReference type="NCBI Taxonomy" id="45134"/>
    <lineage>
        <taxon>Eukaryota</taxon>
        <taxon>Fungi</taxon>
        <taxon>Dikarya</taxon>
        <taxon>Ascomycota</taxon>
        <taxon>Pezizomycotina</taxon>
        <taxon>Dothideomycetes</taxon>
        <taxon>Dothideomycetes incertae sedis</taxon>
        <taxon>Botryosphaeriales</taxon>
        <taxon>Botryosphaeriaceae</taxon>
        <taxon>Neofusicoccum</taxon>
    </lineage>
</organism>
<feature type="compositionally biased region" description="Polar residues" evidence="1">
    <location>
        <begin position="160"/>
        <end position="171"/>
    </location>
</feature>
<dbReference type="EMBL" id="JAJVDC020000052">
    <property type="protein sequence ID" value="KAL1629750.1"/>
    <property type="molecule type" value="Genomic_DNA"/>
</dbReference>
<proteinExistence type="predicted"/>
<evidence type="ECO:0000313" key="3">
    <source>
        <dbReference type="Proteomes" id="UP001521116"/>
    </source>
</evidence>
<feature type="region of interest" description="Disordered" evidence="1">
    <location>
        <begin position="153"/>
        <end position="223"/>
    </location>
</feature>
<feature type="compositionally biased region" description="Basic and acidic residues" evidence="1">
    <location>
        <begin position="64"/>
        <end position="76"/>
    </location>
</feature>
<comment type="caution">
    <text evidence="2">The sequence shown here is derived from an EMBL/GenBank/DDBJ whole genome shotgun (WGS) entry which is preliminary data.</text>
</comment>
<feature type="compositionally biased region" description="Polar residues" evidence="1">
    <location>
        <begin position="210"/>
        <end position="221"/>
    </location>
</feature>
<gene>
    <name evidence="2" type="ORF">SLS56_005273</name>
</gene>
<accession>A0ABR3STZ5</accession>
<name>A0ABR3STZ5_9PEZI</name>
<sequence>MSPDNSTPPSKQATSPPVQAESETILELEAAHKPIGTQESSRPEPPPAQFLFEMEGSIPGVPDQQKHKAEPPKEKVNTAPNPGKLQRTFTDTLRQAGPYYYTPPSPVADVKEEVEIVNDVGSKGVKSKSSEIAPETSVAGMSTEAGVIHASDAEQKESADLSNSAGNTETVPGTDKIPDDRESGPYSYTTTQTKDFSPNPDRIPDDRISRSYSYTPTQTNDFKPKPDKKMLFADVWWFTHIDVPDFRICGYCFEKHIRYTNFSSSFAGRLESKDLKLRCSFGAPRVLEQLWPQAVRTKDLSPVKEYMERRVRIPDCRGVTGVTGKDASGVRWFKMRNNDVPEFLICEACLEEQALGRTFETQFMPYLEQQGQNQTWSCDMALAYLRRGFSQAVKMADWSVFSRAAARRLALPQCEGVKGVKAGSRQWYSPAKPIDGVVICEACYDDFLAFSEFEQEFVERPVQIVGFNNLWSCDLSAIGVKNAVDVIRMNHDFTPMRTVLGTLAVTPPCAAGPISSTTWYSLASNSENFDICPTCYTGLFAILGLSHLCRPTTSAQPSERVCDFSNHSPRFMQYITRWIAAVNSPTALPDLLNYISHFAAQPPCAGSASAQNRQWYLLNGAAADLVACTDCHAAAIATTPLAHLLTPTAARDPLPRVCDMYSANMRMRWQQLCADPSAASLDAFVAYSRHRHRVYAETVPRCRELVALARVRAEQHSLATTMSSHYSFMNGITAPSSRITYGAAPLYTYSYGGYETPYGAQAAAAGAAGVNLLMEQMGDTQKVAMLEARWKEVE</sequence>
<feature type="region of interest" description="Disordered" evidence="1">
    <location>
        <begin position="1"/>
        <end position="86"/>
    </location>
</feature>
<evidence type="ECO:0000256" key="1">
    <source>
        <dbReference type="SAM" id="MobiDB-lite"/>
    </source>
</evidence>